<dbReference type="SUPFAM" id="SSF101898">
    <property type="entry name" value="NHL repeat"/>
    <property type="match status" value="1"/>
</dbReference>
<proteinExistence type="predicted"/>
<dbReference type="InterPro" id="IPR011042">
    <property type="entry name" value="6-blade_b-propeller_TolB-like"/>
</dbReference>
<organism evidence="4">
    <name type="scientific">hydrothermal vent metagenome</name>
    <dbReference type="NCBI Taxonomy" id="652676"/>
    <lineage>
        <taxon>unclassified sequences</taxon>
        <taxon>metagenomes</taxon>
        <taxon>ecological metagenomes</taxon>
    </lineage>
</organism>
<evidence type="ECO:0000256" key="1">
    <source>
        <dbReference type="ARBA" id="ARBA00022729"/>
    </source>
</evidence>
<dbReference type="Gene3D" id="2.120.10.30">
    <property type="entry name" value="TolB, C-terminal domain"/>
    <property type="match status" value="3"/>
</dbReference>
<dbReference type="PANTHER" id="PTHR10680:SF28">
    <property type="entry name" value="SMP-30_GLUCONOLACTONASE_LRE-LIKE REGION DOMAIN-CONTAINING PROTEIN"/>
    <property type="match status" value="1"/>
</dbReference>
<evidence type="ECO:0000313" key="4">
    <source>
        <dbReference type="EMBL" id="CUV05983.1"/>
    </source>
</evidence>
<gene>
    <name evidence="4" type="ORF">MGWOODY_Clf96</name>
</gene>
<dbReference type="GO" id="GO:0005576">
    <property type="term" value="C:extracellular region"/>
    <property type="evidence" value="ECO:0007669"/>
    <property type="project" value="TreeGrafter"/>
</dbReference>
<evidence type="ECO:0000256" key="3">
    <source>
        <dbReference type="ARBA" id="ARBA00023180"/>
    </source>
</evidence>
<dbReference type="PROSITE" id="PS51125">
    <property type="entry name" value="NHL"/>
    <property type="match status" value="4"/>
</dbReference>
<evidence type="ECO:0000256" key="2">
    <source>
        <dbReference type="ARBA" id="ARBA00022737"/>
    </source>
</evidence>
<dbReference type="Pfam" id="PF01436">
    <property type="entry name" value="NHL"/>
    <property type="match status" value="4"/>
</dbReference>
<keyword evidence="1" id="KW-0732">Signal</keyword>
<name>A0A160VD75_9ZZZZ</name>
<dbReference type="EMBL" id="FAXA01000477">
    <property type="protein sequence ID" value="CUV05983.1"/>
    <property type="molecule type" value="Genomic_DNA"/>
</dbReference>
<dbReference type="AlphaFoldDB" id="A0A160VD75"/>
<dbReference type="InterPro" id="IPR001258">
    <property type="entry name" value="NHL_repeat"/>
</dbReference>
<keyword evidence="2" id="KW-0677">Repeat</keyword>
<reference evidence="4" key="1">
    <citation type="submission" date="2015-10" db="EMBL/GenBank/DDBJ databases">
        <authorList>
            <person name="Gilbert D.G."/>
        </authorList>
    </citation>
    <scope>NUCLEOTIDE SEQUENCE</scope>
</reference>
<keyword evidence="3" id="KW-0325">Glycoprotein</keyword>
<sequence length="342" mass="38328">MTTEISHINVQYTKTIGRGEQFGPGFTYPVDVARGKEGIMYVLCRSSEFRPEGVRVVVCTTDEEYISVFARGIDYQGPHAHNMDDGSLVWPTSIALDSQENLFISDEWLNRISSFSKDGDFLGKWEERTGSGDGELDRPSGMVFDADDNLYIVDSGNHRVQKFNKDGKYLAQFGTYGSGDGQFNMPWGITIDEAGDIYIADWRNDRIQKFGPDGKFLMKFGSSGSGEGEFNRPTDVAVDQDGVIYVSDWLNNRLQIFDETGKFIDLKTGEAGLSKWGKDKLDANPEMYGERDRAQGLEREKDFWGPTGVTVDNEGNIFVPESARNRIQVYKSQSPTFAGPRL</sequence>
<protein>
    <submittedName>
        <fullName evidence="4">Tripartite motif protein 3</fullName>
    </submittedName>
</protein>
<dbReference type="PANTHER" id="PTHR10680">
    <property type="entry name" value="PEPTIDYL-GLYCINE ALPHA-AMIDATING MONOOXYGENASE"/>
    <property type="match status" value="1"/>
</dbReference>
<accession>A0A160VD75</accession>